<proteinExistence type="predicted"/>
<evidence type="ECO:0000313" key="3">
    <source>
        <dbReference type="Proteomes" id="UP001262754"/>
    </source>
</evidence>
<feature type="transmembrane region" description="Helical" evidence="1">
    <location>
        <begin position="231"/>
        <end position="264"/>
    </location>
</feature>
<feature type="transmembrane region" description="Helical" evidence="1">
    <location>
        <begin position="145"/>
        <end position="167"/>
    </location>
</feature>
<accession>A0ABU1MVM0</accession>
<feature type="transmembrane region" description="Helical" evidence="1">
    <location>
        <begin position="26"/>
        <end position="48"/>
    </location>
</feature>
<protein>
    <submittedName>
        <fullName evidence="2">Uncharacterized protein</fullName>
    </submittedName>
</protein>
<keyword evidence="1" id="KW-0472">Membrane</keyword>
<comment type="caution">
    <text evidence="2">The sequence shown here is derived from an EMBL/GenBank/DDBJ whole genome shotgun (WGS) entry which is preliminary data.</text>
</comment>
<dbReference type="Proteomes" id="UP001262754">
    <property type="component" value="Unassembled WGS sequence"/>
</dbReference>
<name>A0ABU1MVM0_9CAUL</name>
<feature type="transmembrane region" description="Helical" evidence="1">
    <location>
        <begin position="105"/>
        <end position="133"/>
    </location>
</feature>
<organism evidence="2 3">
    <name type="scientific">Caulobacter rhizosphaerae</name>
    <dbReference type="NCBI Taxonomy" id="2010972"/>
    <lineage>
        <taxon>Bacteria</taxon>
        <taxon>Pseudomonadati</taxon>
        <taxon>Pseudomonadota</taxon>
        <taxon>Alphaproteobacteria</taxon>
        <taxon>Caulobacterales</taxon>
        <taxon>Caulobacteraceae</taxon>
        <taxon>Caulobacter</taxon>
    </lineage>
</organism>
<feature type="transmembrane region" description="Helical" evidence="1">
    <location>
        <begin position="60"/>
        <end position="84"/>
    </location>
</feature>
<feature type="transmembrane region" description="Helical" evidence="1">
    <location>
        <begin position="188"/>
        <end position="211"/>
    </location>
</feature>
<evidence type="ECO:0000256" key="1">
    <source>
        <dbReference type="SAM" id="Phobius"/>
    </source>
</evidence>
<dbReference type="EMBL" id="JAVDRL010000002">
    <property type="protein sequence ID" value="MDR6530143.1"/>
    <property type="molecule type" value="Genomic_DNA"/>
</dbReference>
<keyword evidence="3" id="KW-1185">Reference proteome</keyword>
<keyword evidence="1" id="KW-0812">Transmembrane</keyword>
<sequence length="285" mass="29235">MTPAKLPWRAAILSGLRLVAGRPAAALSWAFVFAVGGTIMAGFQVWAWQAVDSGRGLTIVAVRLGLAGFALNIVMTTVTCAAILRATIHPKDRHAAWPRFGGVELRLLGLVLPLTLVWLLLSSAVGALSYLLLATHAASPSVLPYTTGSTAVVLTLLGGRLALAAPMTVADRRLRLGSALTLSHGRHVGLAVIFLAALLISMAIEGAGAWARDLLIGATGTTSPPVLKSPSLSAALNAAFGPAAMAARALGAMVHALAVAVLVAPIGHAYRCLKGDPVDQGAVFD</sequence>
<reference evidence="2 3" key="1">
    <citation type="submission" date="2023-07" db="EMBL/GenBank/DDBJ databases">
        <title>Sorghum-associated microbial communities from plants grown in Nebraska, USA.</title>
        <authorList>
            <person name="Schachtman D."/>
        </authorList>
    </citation>
    <scope>NUCLEOTIDE SEQUENCE [LARGE SCALE GENOMIC DNA]</scope>
    <source>
        <strain evidence="2 3">DS2154</strain>
    </source>
</reference>
<gene>
    <name evidence="2" type="ORF">J2800_000867</name>
</gene>
<keyword evidence="1" id="KW-1133">Transmembrane helix</keyword>
<evidence type="ECO:0000313" key="2">
    <source>
        <dbReference type="EMBL" id="MDR6530143.1"/>
    </source>
</evidence>
<dbReference type="RefSeq" id="WP_310029419.1">
    <property type="nucleotide sequence ID" value="NZ_JAVDRL010000002.1"/>
</dbReference>